<name>A0A1D2QRH7_9GAMM</name>
<dbReference type="EMBL" id="MDLC01000012">
    <property type="protein sequence ID" value="ODS24208.1"/>
    <property type="molecule type" value="Genomic_DNA"/>
</dbReference>
<organism evidence="1 2">
    <name type="scientific">Candidatus Endobugula sertula</name>
    <name type="common">Bugula neritina bacterial symbiont</name>
    <dbReference type="NCBI Taxonomy" id="62101"/>
    <lineage>
        <taxon>Bacteria</taxon>
        <taxon>Pseudomonadati</taxon>
        <taxon>Pseudomonadota</taxon>
        <taxon>Gammaproteobacteria</taxon>
        <taxon>Cellvibrionales</taxon>
        <taxon>Cellvibrionaceae</taxon>
        <taxon>Candidatus Endobugula</taxon>
    </lineage>
</organism>
<reference evidence="1 2" key="1">
    <citation type="journal article" date="2016" name="Appl. Environ. Microbiol.">
        <title>Lack of Overt Genome Reduction in the Bryostatin-Producing Bryozoan Symbiont "Candidatus Endobugula sertula".</title>
        <authorList>
            <person name="Miller I.J."/>
            <person name="Vanee N."/>
            <person name="Fong S.S."/>
            <person name="Lim-Fong G.E."/>
            <person name="Kwan J.C."/>
        </authorList>
    </citation>
    <scope>NUCLEOTIDE SEQUENCE [LARGE SCALE GENOMIC DNA]</scope>
    <source>
        <strain evidence="1">AB1-4</strain>
    </source>
</reference>
<protein>
    <submittedName>
        <fullName evidence="1">Uncharacterized protein</fullName>
    </submittedName>
</protein>
<proteinExistence type="predicted"/>
<evidence type="ECO:0000313" key="1">
    <source>
        <dbReference type="EMBL" id="ODS24208.1"/>
    </source>
</evidence>
<evidence type="ECO:0000313" key="2">
    <source>
        <dbReference type="Proteomes" id="UP000242502"/>
    </source>
</evidence>
<dbReference type="Proteomes" id="UP000242502">
    <property type="component" value="Unassembled WGS sequence"/>
</dbReference>
<sequence length="67" mass="7980">MVEPFSKKKHLLSFIIKKHHHIHSAKAPINADSNQKDKIKPSFFRWSVYFNTEWKEITMNKKPSDTI</sequence>
<comment type="caution">
    <text evidence="1">The sequence shown here is derived from an EMBL/GenBank/DDBJ whole genome shotgun (WGS) entry which is preliminary data.</text>
</comment>
<accession>A0A1D2QRH7</accession>
<gene>
    <name evidence="1" type="ORF">AB835_04830</name>
</gene>
<dbReference type="AlphaFoldDB" id="A0A1D2QRH7"/>
<dbReference type="STRING" id="62101.AB835_04830"/>